<dbReference type="PANTHER" id="PTHR22943">
    <property type="entry name" value="7-TRANSMEMBRANE DOMAIN RECEPTOR C.ELEGANS"/>
    <property type="match status" value="1"/>
</dbReference>
<keyword evidence="1" id="KW-1133">Transmembrane helix</keyword>
<accession>A0AAV5VSZ4</accession>
<evidence type="ECO:0008006" key="4">
    <source>
        <dbReference type="Google" id="ProtNLM"/>
    </source>
</evidence>
<keyword evidence="1" id="KW-0472">Membrane</keyword>
<name>A0AAV5VSZ4_9BILA</name>
<protein>
    <recommendedName>
        <fullName evidence="4">G protein-coupled receptor</fullName>
    </recommendedName>
</protein>
<feature type="non-terminal residue" evidence="2">
    <location>
        <position position="132"/>
    </location>
</feature>
<feature type="non-terminal residue" evidence="2">
    <location>
        <position position="1"/>
    </location>
</feature>
<keyword evidence="3" id="KW-1185">Reference proteome</keyword>
<evidence type="ECO:0000313" key="3">
    <source>
        <dbReference type="Proteomes" id="UP001432322"/>
    </source>
</evidence>
<dbReference type="EMBL" id="BTSY01000004">
    <property type="protein sequence ID" value="GMT22571.1"/>
    <property type="molecule type" value="Genomic_DNA"/>
</dbReference>
<keyword evidence="1" id="KW-0812">Transmembrane</keyword>
<feature type="transmembrane region" description="Helical" evidence="1">
    <location>
        <begin position="76"/>
        <end position="94"/>
    </location>
</feature>
<evidence type="ECO:0000313" key="2">
    <source>
        <dbReference type="EMBL" id="GMT22571.1"/>
    </source>
</evidence>
<sequence length="132" mass="14956">HMTATGFYFFPRQAGQRPIFGHSMDTVFCLIFIATFYQTFLVLAYHFIYRYKIVTRGLAGSRAGTWSRGRWKLRGIIIYVLYIAVAVGMCAVALTPTAKTRAIVPAEILEIYGIDLRDERTGFTVLAVKVSY</sequence>
<gene>
    <name evidence="2" type="ORF">PFISCL1PPCAC_13868</name>
</gene>
<evidence type="ECO:0000256" key="1">
    <source>
        <dbReference type="SAM" id="Phobius"/>
    </source>
</evidence>
<dbReference type="AlphaFoldDB" id="A0AAV5VSZ4"/>
<dbReference type="InterPro" id="IPR019428">
    <property type="entry name" value="7TM_GPCR_serpentine_rcpt_Str"/>
</dbReference>
<proteinExistence type="predicted"/>
<dbReference type="Proteomes" id="UP001432322">
    <property type="component" value="Unassembled WGS sequence"/>
</dbReference>
<dbReference type="Pfam" id="PF10326">
    <property type="entry name" value="7TM_GPCR_Str"/>
    <property type="match status" value="1"/>
</dbReference>
<comment type="caution">
    <text evidence="2">The sequence shown here is derived from an EMBL/GenBank/DDBJ whole genome shotgun (WGS) entry which is preliminary data.</text>
</comment>
<dbReference type="PANTHER" id="PTHR22943:SF248">
    <property type="entry name" value="SEVEN TM RECEPTOR"/>
    <property type="match status" value="1"/>
</dbReference>
<reference evidence="2" key="1">
    <citation type="submission" date="2023-10" db="EMBL/GenBank/DDBJ databases">
        <title>Genome assembly of Pristionchus species.</title>
        <authorList>
            <person name="Yoshida K."/>
            <person name="Sommer R.J."/>
        </authorList>
    </citation>
    <scope>NUCLEOTIDE SEQUENCE</scope>
    <source>
        <strain evidence="2">RS5133</strain>
    </source>
</reference>
<organism evidence="2 3">
    <name type="scientific">Pristionchus fissidentatus</name>
    <dbReference type="NCBI Taxonomy" id="1538716"/>
    <lineage>
        <taxon>Eukaryota</taxon>
        <taxon>Metazoa</taxon>
        <taxon>Ecdysozoa</taxon>
        <taxon>Nematoda</taxon>
        <taxon>Chromadorea</taxon>
        <taxon>Rhabditida</taxon>
        <taxon>Rhabditina</taxon>
        <taxon>Diplogasteromorpha</taxon>
        <taxon>Diplogasteroidea</taxon>
        <taxon>Neodiplogasteridae</taxon>
        <taxon>Pristionchus</taxon>
    </lineage>
</organism>
<feature type="transmembrane region" description="Helical" evidence="1">
    <location>
        <begin position="27"/>
        <end position="48"/>
    </location>
</feature>